<feature type="region of interest" description="Disordered" evidence="1">
    <location>
        <begin position="179"/>
        <end position="220"/>
    </location>
</feature>
<evidence type="ECO:0000313" key="2">
    <source>
        <dbReference type="EMBL" id="PWN02359.1"/>
    </source>
</evidence>
<proteinExistence type="predicted"/>
<name>A0A316TGN0_9ACTN</name>
<dbReference type="EMBL" id="QGDD01000006">
    <property type="protein sequence ID" value="PWN02359.1"/>
    <property type="molecule type" value="Genomic_DNA"/>
</dbReference>
<feature type="compositionally biased region" description="Pro residues" evidence="1">
    <location>
        <begin position="211"/>
        <end position="220"/>
    </location>
</feature>
<dbReference type="PROSITE" id="PS51257">
    <property type="entry name" value="PROKAR_LIPOPROTEIN"/>
    <property type="match status" value="1"/>
</dbReference>
<dbReference type="OrthoDB" id="3787068at2"/>
<dbReference type="Proteomes" id="UP000245507">
    <property type="component" value="Unassembled WGS sequence"/>
</dbReference>
<protein>
    <submittedName>
        <fullName evidence="2">Uncharacterized protein</fullName>
    </submittedName>
</protein>
<dbReference type="RefSeq" id="WP_109695050.1">
    <property type="nucleotide sequence ID" value="NZ_QGDD01000006.1"/>
</dbReference>
<keyword evidence="3" id="KW-1185">Reference proteome</keyword>
<dbReference type="AlphaFoldDB" id="A0A316TGN0"/>
<sequence>MKKVGRTLASAATVGLALVVTGCSSNVIGADGPQPGVAAQVESTEISLDELTEVVDGLCTLQEADPSAATTSRAYAQAQVLQAWVGALVAIEYAEDEGIEVSAPDSGLELSPGWDDVDEDDAESLRSYVDAFVLSSAIQQEAEELPDLSGYDVSINPRFDVKLEEGAFVPAGTQLSVPVSEDAEIDNAAPTPEQLQELPEEELCGKRPAPEPEAPAIPLG</sequence>
<accession>A0A316TGN0</accession>
<evidence type="ECO:0000256" key="1">
    <source>
        <dbReference type="SAM" id="MobiDB-lite"/>
    </source>
</evidence>
<comment type="caution">
    <text evidence="2">The sequence shown here is derived from an EMBL/GenBank/DDBJ whole genome shotgun (WGS) entry which is preliminary data.</text>
</comment>
<gene>
    <name evidence="2" type="ORF">DJ010_14765</name>
</gene>
<organism evidence="2 3">
    <name type="scientific">Nocardioides silvaticus</name>
    <dbReference type="NCBI Taxonomy" id="2201891"/>
    <lineage>
        <taxon>Bacteria</taxon>
        <taxon>Bacillati</taxon>
        <taxon>Actinomycetota</taxon>
        <taxon>Actinomycetes</taxon>
        <taxon>Propionibacteriales</taxon>
        <taxon>Nocardioidaceae</taxon>
        <taxon>Nocardioides</taxon>
    </lineage>
</organism>
<reference evidence="2 3" key="1">
    <citation type="submission" date="2018-05" db="EMBL/GenBank/DDBJ databases">
        <title>Nocardioides silvaticus genome.</title>
        <authorList>
            <person name="Li C."/>
            <person name="Wang G."/>
        </authorList>
    </citation>
    <scope>NUCLEOTIDE SEQUENCE [LARGE SCALE GENOMIC DNA]</scope>
    <source>
        <strain evidence="2 3">CCTCC AB 2018079</strain>
    </source>
</reference>
<evidence type="ECO:0000313" key="3">
    <source>
        <dbReference type="Proteomes" id="UP000245507"/>
    </source>
</evidence>